<name>A0A2B4SEB6_STYPI</name>
<dbReference type="AlphaFoldDB" id="A0A2B4SEB6"/>
<sequence>MVTLQWIRGSSSFAANCASEIQSTWDPHHWKHCSGEDNPADLLTHGVPVNVLADSKLWWSGPCWLPSQCLPEQREFPNELTESVEKERKQRVTRTCALITMEPLIDPSRYEQWLTLVRVTAFVLRGVRAFKSGISAGSKELSAEELQDAKLRWYREIEQEKRAPLPSERVSLSPAFTHVGVDFAGPLFVRGSASPEKAYICIFTCASSSMTHPELTGDLSTNEFLQAFLRMISRRRLCRNIWSDNAKTFKRADREIQQLFTQGSSVNKGLWDRIDQEELQAKSTTKGIKWKFIVERFPWHGGWWERLVRSVKEPLRKILGKALLSYQELATILTRIEAVIKSRPLTTVSDDIRDLTPITPAPLAIGRSLFSSPDFVDEFSANKSTTRQQYLYQQKLIKHFWQRWRGEYLHQLSVRKKWTKKGLLRRLVQRLHRLEASSTQFGSGEFVDSGAYGGERVTRKVKKRAKKKQVTRKPVSSPKSIGEEVFLYLHDISTAHVPLLVPLINSDIDECSSNPCLNRGVCNDQVNGYVCTCPAGYTGLHCETDIHECSSNPCLNGGTCTDQVNGYLCSCIAMYIGLRCETVRVLDIHFRSEGCDDPGTVDGCGKAYIKVDGTDYSLQRRGHNVVVVNGETGVFLEARAFDTHADSSSGNNLRDYLNSLSGNKIVLVATQDSAASYMSPAIDALKRLGATDPLQANYRDSFTFSGYSGVNKPQWITQKREDRYQGPSEIFPHIPLSVNQ</sequence>
<protein>
    <submittedName>
        <fullName evidence="8">Neurogenic locus Notch protein</fullName>
    </submittedName>
</protein>
<evidence type="ECO:0000313" key="9">
    <source>
        <dbReference type="Proteomes" id="UP000225706"/>
    </source>
</evidence>
<evidence type="ECO:0000313" key="8">
    <source>
        <dbReference type="EMBL" id="PFX27383.1"/>
    </source>
</evidence>
<dbReference type="Pfam" id="PF00008">
    <property type="entry name" value="EGF"/>
    <property type="match status" value="1"/>
</dbReference>
<comment type="caution">
    <text evidence="8">The sequence shown here is derived from an EMBL/GenBank/DDBJ whole genome shotgun (WGS) entry which is preliminary data.</text>
</comment>
<evidence type="ECO:0000256" key="3">
    <source>
        <dbReference type="ARBA" id="ARBA00023157"/>
    </source>
</evidence>
<dbReference type="InterPro" id="IPR036397">
    <property type="entry name" value="RNaseH_sf"/>
</dbReference>
<dbReference type="GO" id="GO:0005509">
    <property type="term" value="F:calcium ion binding"/>
    <property type="evidence" value="ECO:0007669"/>
    <property type="project" value="InterPro"/>
</dbReference>
<dbReference type="Gene3D" id="3.30.420.10">
    <property type="entry name" value="Ribonuclease H-like superfamily/Ribonuclease H"/>
    <property type="match status" value="1"/>
</dbReference>
<dbReference type="FunFam" id="2.10.25.10:FF:000784">
    <property type="entry name" value="Uncharacterized protein"/>
    <property type="match status" value="1"/>
</dbReference>
<dbReference type="PROSITE" id="PS00010">
    <property type="entry name" value="ASX_HYDROXYL"/>
    <property type="match status" value="2"/>
</dbReference>
<feature type="domain" description="Integrase catalytic" evidence="7">
    <location>
        <begin position="170"/>
        <end position="368"/>
    </location>
</feature>
<dbReference type="SUPFAM" id="SSF57196">
    <property type="entry name" value="EGF/Laminin"/>
    <property type="match status" value="2"/>
</dbReference>
<dbReference type="PRINTS" id="PR00010">
    <property type="entry name" value="EGFBLOOD"/>
</dbReference>
<keyword evidence="4" id="KW-0325">Glycoprotein</keyword>
<dbReference type="SUPFAM" id="SSF53098">
    <property type="entry name" value="Ribonuclease H-like"/>
    <property type="match status" value="1"/>
</dbReference>
<dbReference type="InterPro" id="IPR012337">
    <property type="entry name" value="RNaseH-like_sf"/>
</dbReference>
<dbReference type="PROSITE" id="PS50026">
    <property type="entry name" value="EGF_3"/>
    <property type="match status" value="2"/>
</dbReference>
<feature type="domain" description="EGF-like" evidence="6">
    <location>
        <begin position="507"/>
        <end position="543"/>
    </location>
</feature>
<dbReference type="Pfam" id="PF12661">
    <property type="entry name" value="hEGF"/>
    <property type="match status" value="1"/>
</dbReference>
<feature type="disulfide bond" evidence="5">
    <location>
        <begin position="571"/>
        <end position="580"/>
    </location>
</feature>
<dbReference type="CDD" id="cd00054">
    <property type="entry name" value="EGF_CA"/>
    <property type="match status" value="2"/>
</dbReference>
<dbReference type="InterPro" id="IPR000152">
    <property type="entry name" value="EGF-type_Asp/Asn_hydroxyl_site"/>
</dbReference>
<evidence type="ECO:0000256" key="5">
    <source>
        <dbReference type="PROSITE-ProRule" id="PRU00076"/>
    </source>
</evidence>
<dbReference type="InterPro" id="IPR013032">
    <property type="entry name" value="EGF-like_CS"/>
</dbReference>
<dbReference type="OrthoDB" id="5985905at2759"/>
<comment type="caution">
    <text evidence="5">Lacks conserved residue(s) required for the propagation of feature annotation.</text>
</comment>
<dbReference type="GO" id="GO:0015074">
    <property type="term" value="P:DNA integration"/>
    <property type="evidence" value="ECO:0007669"/>
    <property type="project" value="InterPro"/>
</dbReference>
<keyword evidence="9" id="KW-1185">Reference proteome</keyword>
<dbReference type="InterPro" id="IPR001881">
    <property type="entry name" value="EGF-like_Ca-bd_dom"/>
</dbReference>
<dbReference type="PROSITE" id="PS52031">
    <property type="entry name" value="GG_LECTIN"/>
    <property type="match status" value="1"/>
</dbReference>
<gene>
    <name evidence="8" type="primary">N</name>
    <name evidence="8" type="ORF">AWC38_SpisGene7881</name>
</gene>
<dbReference type="InterPro" id="IPR001584">
    <property type="entry name" value="Integrase_cat-core"/>
</dbReference>
<dbReference type="PROSITE" id="PS50994">
    <property type="entry name" value="INTEGRASE"/>
    <property type="match status" value="1"/>
</dbReference>
<dbReference type="PANTHER" id="PTHR47331">
    <property type="entry name" value="PHD-TYPE DOMAIN-CONTAINING PROTEIN"/>
    <property type="match status" value="1"/>
</dbReference>
<dbReference type="Gene3D" id="2.10.25.10">
    <property type="entry name" value="Laminin"/>
    <property type="match status" value="2"/>
</dbReference>
<evidence type="ECO:0000256" key="1">
    <source>
        <dbReference type="ARBA" id="ARBA00022536"/>
    </source>
</evidence>
<dbReference type="SMART" id="SM00181">
    <property type="entry name" value="EGF"/>
    <property type="match status" value="2"/>
</dbReference>
<reference evidence="9" key="1">
    <citation type="journal article" date="2017" name="bioRxiv">
        <title>Comparative analysis of the genomes of Stylophora pistillata and Acropora digitifera provides evidence for extensive differences between species of corals.</title>
        <authorList>
            <person name="Voolstra C.R."/>
            <person name="Li Y."/>
            <person name="Liew Y.J."/>
            <person name="Baumgarten S."/>
            <person name="Zoccola D."/>
            <person name="Flot J.-F."/>
            <person name="Tambutte S."/>
            <person name="Allemand D."/>
            <person name="Aranda M."/>
        </authorList>
    </citation>
    <scope>NUCLEOTIDE SEQUENCE [LARGE SCALE GENOMIC DNA]</scope>
</reference>
<dbReference type="PROSITE" id="PS00022">
    <property type="entry name" value="EGF_1"/>
    <property type="match status" value="2"/>
</dbReference>
<evidence type="ECO:0000256" key="4">
    <source>
        <dbReference type="ARBA" id="ARBA00023180"/>
    </source>
</evidence>
<feature type="disulfide bond" evidence="5">
    <location>
        <begin position="533"/>
        <end position="542"/>
    </location>
</feature>
<keyword evidence="3 5" id="KW-1015">Disulfide bond</keyword>
<dbReference type="Proteomes" id="UP000225706">
    <property type="component" value="Unassembled WGS sequence"/>
</dbReference>
<organism evidence="8 9">
    <name type="scientific">Stylophora pistillata</name>
    <name type="common">Smooth cauliflower coral</name>
    <dbReference type="NCBI Taxonomy" id="50429"/>
    <lineage>
        <taxon>Eukaryota</taxon>
        <taxon>Metazoa</taxon>
        <taxon>Cnidaria</taxon>
        <taxon>Anthozoa</taxon>
        <taxon>Hexacorallia</taxon>
        <taxon>Scleractinia</taxon>
        <taxon>Astrocoeniina</taxon>
        <taxon>Pocilloporidae</taxon>
        <taxon>Stylophora</taxon>
    </lineage>
</organism>
<feature type="domain" description="EGF-like" evidence="6">
    <location>
        <begin position="545"/>
        <end position="581"/>
    </location>
</feature>
<dbReference type="InterPro" id="IPR000742">
    <property type="entry name" value="EGF"/>
</dbReference>
<dbReference type="Pfam" id="PF15711">
    <property type="entry name" value="ILEI"/>
    <property type="match status" value="1"/>
</dbReference>
<dbReference type="InterPro" id="IPR040676">
    <property type="entry name" value="DUF5641"/>
</dbReference>
<dbReference type="GO" id="GO:0003676">
    <property type="term" value="F:nucleic acid binding"/>
    <property type="evidence" value="ECO:0007669"/>
    <property type="project" value="InterPro"/>
</dbReference>
<dbReference type="InterPro" id="IPR039477">
    <property type="entry name" value="ILEI/PANDER_dom"/>
</dbReference>
<dbReference type="SMART" id="SM00179">
    <property type="entry name" value="EGF_CA"/>
    <property type="match status" value="2"/>
</dbReference>
<evidence type="ECO:0000259" key="6">
    <source>
        <dbReference type="PROSITE" id="PS50026"/>
    </source>
</evidence>
<accession>A0A2B4SEB6</accession>
<keyword evidence="1 5" id="KW-0245">EGF-like domain</keyword>
<evidence type="ECO:0000256" key="2">
    <source>
        <dbReference type="ARBA" id="ARBA00022737"/>
    </source>
</evidence>
<dbReference type="PROSITE" id="PS01186">
    <property type="entry name" value="EGF_2"/>
    <property type="match status" value="1"/>
</dbReference>
<proteinExistence type="predicted"/>
<dbReference type="EMBL" id="LSMT01000104">
    <property type="protein sequence ID" value="PFX27383.1"/>
    <property type="molecule type" value="Genomic_DNA"/>
</dbReference>
<evidence type="ECO:0000259" key="7">
    <source>
        <dbReference type="PROSITE" id="PS50994"/>
    </source>
</evidence>
<keyword evidence="2" id="KW-0677">Repeat</keyword>
<dbReference type="Pfam" id="PF18701">
    <property type="entry name" value="DUF5641"/>
    <property type="match status" value="1"/>
</dbReference>
<dbReference type="PANTHER" id="PTHR47331:SF1">
    <property type="entry name" value="GAG-LIKE PROTEIN"/>
    <property type="match status" value="1"/>
</dbReference>
<dbReference type="STRING" id="50429.A0A2B4SEB6"/>
<dbReference type="FunFam" id="2.10.25.10:FF:000143">
    <property type="entry name" value="Protein crumbs 1"/>
    <property type="match status" value="1"/>
</dbReference>